<evidence type="ECO:0000313" key="7">
    <source>
        <dbReference type="Proteomes" id="UP000013909"/>
    </source>
</evidence>
<dbReference type="GO" id="GO:0016757">
    <property type="term" value="F:glycosyltransferase activity"/>
    <property type="evidence" value="ECO:0007669"/>
    <property type="project" value="UniProtKB-KW"/>
</dbReference>
<dbReference type="Pfam" id="PF00535">
    <property type="entry name" value="Glycos_transf_2"/>
    <property type="match status" value="1"/>
</dbReference>
<evidence type="ECO:0000256" key="4">
    <source>
        <dbReference type="SAM" id="Phobius"/>
    </source>
</evidence>
<organism evidence="6 7">
    <name type="scientific">Lunatimonas lonarensis</name>
    <dbReference type="NCBI Taxonomy" id="1232681"/>
    <lineage>
        <taxon>Bacteria</taxon>
        <taxon>Pseudomonadati</taxon>
        <taxon>Bacteroidota</taxon>
        <taxon>Cytophagia</taxon>
        <taxon>Cytophagales</taxon>
        <taxon>Cyclobacteriaceae</taxon>
    </lineage>
</organism>
<dbReference type="SUPFAM" id="SSF53448">
    <property type="entry name" value="Nucleotide-diphospho-sugar transferases"/>
    <property type="match status" value="1"/>
</dbReference>
<evidence type="ECO:0000256" key="3">
    <source>
        <dbReference type="ARBA" id="ARBA00022679"/>
    </source>
</evidence>
<sequence>MNEAAIASIPSVALIVVNWNTYGYTKSCLDQAARLAYPHREVVLVDNGSTDGSGQRLRAEYPDVVFLENDRNLGFTGGNNRGIEYALAKEFRYVFLLNNDTYFQPSFLGILVDYLEANPRVGAVQPLIFESNGERPVWHAGGIFNSLTGGTKSIKRMVEKDKPYASDWLTGCAFLIRTELVWKIGPLRNAYFAYFEDVDWSFRVMHAGYSLHIVPKAILHHEVSASTKSKVRQKEGYLSPAAHYLNVRNQFLLLKSKPKDLITGIAWPYQVSKALAVLIYFSVRFRFKKLKAAADGLRDGLAHHPDSNTPPDISCYL</sequence>
<dbReference type="STRING" id="1232681.ADIS_3937"/>
<dbReference type="PANTHER" id="PTHR43179:SF12">
    <property type="entry name" value="GALACTOFURANOSYLTRANSFERASE GLFT2"/>
    <property type="match status" value="1"/>
</dbReference>
<protein>
    <submittedName>
        <fullName evidence="6">Putative glycosyltransferase</fullName>
    </submittedName>
</protein>
<evidence type="ECO:0000313" key="6">
    <source>
        <dbReference type="EMBL" id="EON75534.1"/>
    </source>
</evidence>
<gene>
    <name evidence="6" type="ORF">ADIS_3937</name>
</gene>
<dbReference type="Gene3D" id="3.90.550.10">
    <property type="entry name" value="Spore Coat Polysaccharide Biosynthesis Protein SpsA, Chain A"/>
    <property type="match status" value="1"/>
</dbReference>
<dbReference type="EMBL" id="AQHR01000104">
    <property type="protein sequence ID" value="EON75534.1"/>
    <property type="molecule type" value="Genomic_DNA"/>
</dbReference>
<dbReference type="OrthoDB" id="9771846at2"/>
<keyword evidence="4" id="KW-1133">Transmembrane helix</keyword>
<dbReference type="Proteomes" id="UP000013909">
    <property type="component" value="Unassembled WGS sequence"/>
</dbReference>
<feature type="domain" description="Glycosyltransferase 2-like" evidence="5">
    <location>
        <begin position="14"/>
        <end position="184"/>
    </location>
</feature>
<reference evidence="6 7" key="1">
    <citation type="submission" date="2013-02" db="EMBL/GenBank/DDBJ databases">
        <title>A novel strain isolated from Lonar lake, Maharashtra, India.</title>
        <authorList>
            <person name="Singh A."/>
        </authorList>
    </citation>
    <scope>NUCLEOTIDE SEQUENCE [LARGE SCALE GENOMIC DNA]</scope>
    <source>
        <strain evidence="6 7">AK24</strain>
    </source>
</reference>
<keyword evidence="4" id="KW-0472">Membrane</keyword>
<comment type="similarity">
    <text evidence="1">Belongs to the glycosyltransferase 2 family.</text>
</comment>
<feature type="transmembrane region" description="Helical" evidence="4">
    <location>
        <begin position="261"/>
        <end position="281"/>
    </location>
</feature>
<dbReference type="PANTHER" id="PTHR43179">
    <property type="entry name" value="RHAMNOSYLTRANSFERASE WBBL"/>
    <property type="match status" value="1"/>
</dbReference>
<accession>R7ZNB4</accession>
<proteinExistence type="inferred from homology"/>
<evidence type="ECO:0000256" key="1">
    <source>
        <dbReference type="ARBA" id="ARBA00006739"/>
    </source>
</evidence>
<evidence type="ECO:0000256" key="2">
    <source>
        <dbReference type="ARBA" id="ARBA00022676"/>
    </source>
</evidence>
<evidence type="ECO:0000259" key="5">
    <source>
        <dbReference type="Pfam" id="PF00535"/>
    </source>
</evidence>
<comment type="caution">
    <text evidence="6">The sequence shown here is derived from an EMBL/GenBank/DDBJ whole genome shotgun (WGS) entry which is preliminary data.</text>
</comment>
<keyword evidence="4" id="KW-0812">Transmembrane</keyword>
<dbReference type="InterPro" id="IPR001173">
    <property type="entry name" value="Glyco_trans_2-like"/>
</dbReference>
<name>R7ZNB4_9BACT</name>
<dbReference type="AlphaFoldDB" id="R7ZNB4"/>
<keyword evidence="3 6" id="KW-0808">Transferase</keyword>
<dbReference type="RefSeq" id="WP_010856064.1">
    <property type="nucleotide sequence ID" value="NZ_AQHR01000104.1"/>
</dbReference>
<dbReference type="InterPro" id="IPR029044">
    <property type="entry name" value="Nucleotide-diphossugar_trans"/>
</dbReference>
<dbReference type="CDD" id="cd04186">
    <property type="entry name" value="GT_2_like_c"/>
    <property type="match status" value="1"/>
</dbReference>
<keyword evidence="2" id="KW-0328">Glycosyltransferase</keyword>
<keyword evidence="7" id="KW-1185">Reference proteome</keyword>